<organism evidence="1 2">
    <name type="scientific">Botryotinia fuckeliana (strain T4)</name>
    <name type="common">Noble rot fungus</name>
    <name type="synonym">Botrytis cinerea</name>
    <dbReference type="NCBI Taxonomy" id="999810"/>
    <lineage>
        <taxon>Eukaryota</taxon>
        <taxon>Fungi</taxon>
        <taxon>Dikarya</taxon>
        <taxon>Ascomycota</taxon>
        <taxon>Pezizomycotina</taxon>
        <taxon>Leotiomycetes</taxon>
        <taxon>Helotiales</taxon>
        <taxon>Sclerotiniaceae</taxon>
        <taxon>Botrytis</taxon>
    </lineage>
</organism>
<reference evidence="2" key="1">
    <citation type="journal article" date="2011" name="PLoS Genet.">
        <title>Genomic analysis of the necrotrophic fungal pathogens Sclerotinia sclerotiorum and Botrytis cinerea.</title>
        <authorList>
            <person name="Amselem J."/>
            <person name="Cuomo C.A."/>
            <person name="van Kan J.A."/>
            <person name="Viaud M."/>
            <person name="Benito E.P."/>
            <person name="Couloux A."/>
            <person name="Coutinho P.M."/>
            <person name="de Vries R.P."/>
            <person name="Dyer P.S."/>
            <person name="Fillinger S."/>
            <person name="Fournier E."/>
            <person name="Gout L."/>
            <person name="Hahn M."/>
            <person name="Kohn L."/>
            <person name="Lapalu N."/>
            <person name="Plummer K.M."/>
            <person name="Pradier J.M."/>
            <person name="Quevillon E."/>
            <person name="Sharon A."/>
            <person name="Simon A."/>
            <person name="ten Have A."/>
            <person name="Tudzynski B."/>
            <person name="Tudzynski P."/>
            <person name="Wincker P."/>
            <person name="Andrew M."/>
            <person name="Anthouard V."/>
            <person name="Beever R.E."/>
            <person name="Beffa R."/>
            <person name="Benoit I."/>
            <person name="Bouzid O."/>
            <person name="Brault B."/>
            <person name="Chen Z."/>
            <person name="Choquer M."/>
            <person name="Collemare J."/>
            <person name="Cotton P."/>
            <person name="Danchin E.G."/>
            <person name="Da Silva C."/>
            <person name="Gautier A."/>
            <person name="Giraud C."/>
            <person name="Giraud T."/>
            <person name="Gonzalez C."/>
            <person name="Grossetete S."/>
            <person name="Guldener U."/>
            <person name="Henrissat B."/>
            <person name="Howlett B.J."/>
            <person name="Kodira C."/>
            <person name="Kretschmer M."/>
            <person name="Lappartient A."/>
            <person name="Leroch M."/>
            <person name="Levis C."/>
            <person name="Mauceli E."/>
            <person name="Neuveglise C."/>
            <person name="Oeser B."/>
            <person name="Pearson M."/>
            <person name="Poulain J."/>
            <person name="Poussereau N."/>
            <person name="Quesneville H."/>
            <person name="Rascle C."/>
            <person name="Schumacher J."/>
            <person name="Segurens B."/>
            <person name="Sexton A."/>
            <person name="Silva E."/>
            <person name="Sirven C."/>
            <person name="Soanes D.M."/>
            <person name="Talbot N.J."/>
            <person name="Templeton M."/>
            <person name="Yandava C."/>
            <person name="Yarden O."/>
            <person name="Zeng Q."/>
            <person name="Rollins J.A."/>
            <person name="Lebrun M.H."/>
            <person name="Dickman M."/>
        </authorList>
    </citation>
    <scope>NUCLEOTIDE SEQUENCE [LARGE SCALE GENOMIC DNA]</scope>
    <source>
        <strain evidence="2">T4</strain>
    </source>
</reference>
<proteinExistence type="predicted"/>
<protein>
    <submittedName>
        <fullName evidence="1">Uncharacterized protein</fullName>
    </submittedName>
</protein>
<dbReference type="InParanoid" id="G2YQT1"/>
<dbReference type="AlphaFoldDB" id="G2YQT1"/>
<evidence type="ECO:0000313" key="2">
    <source>
        <dbReference type="Proteomes" id="UP000008177"/>
    </source>
</evidence>
<accession>G2YQT1</accession>
<evidence type="ECO:0000313" key="1">
    <source>
        <dbReference type="EMBL" id="CCD53979.1"/>
    </source>
</evidence>
<sequence length="43" mass="4640">MSSTNCSANQPWSIQMYLSTSLEFERTGTSGSQHVMGLDRGGS</sequence>
<dbReference type="HOGENOM" id="CLU_3242059_0_0_1"/>
<dbReference type="Proteomes" id="UP000008177">
    <property type="component" value="Unplaced contigs"/>
</dbReference>
<name>G2YQT1_BOTF4</name>
<dbReference type="EMBL" id="FQ790349">
    <property type="protein sequence ID" value="CCD53979.1"/>
    <property type="molecule type" value="Genomic_DNA"/>
</dbReference>
<gene>
    <name evidence="1" type="ORF">BofuT4_uP131590.1</name>
</gene>